<dbReference type="AlphaFoldDB" id="A0A0M8P0H7"/>
<sequence>MTCVARGHLILFDAAYYGMATGCVREDTEGIRICAAAGVPVMVAATYSKSFGLYSERAGFLGITTPDPEIRRRVEMQLRLITRYEAGGFPAFGSSIVELVLSDPHLLLQWENDTRWMASELQNRRKKLRARLEELITPGDWTFITQQRGMFCLTNLTQQQMILLRTSHHIYVQDNGRLSISGLNSSNIERVAQSIKAVVQATWPK</sequence>
<keyword evidence="4" id="KW-0032">Aminotransferase</keyword>
<keyword evidence="6" id="KW-0663">Pyridoxal phosphate</keyword>
<evidence type="ECO:0000313" key="8">
    <source>
        <dbReference type="EMBL" id="KOS37930.1"/>
    </source>
</evidence>
<dbReference type="PANTHER" id="PTHR11879:SF22">
    <property type="entry name" value="ASPARTATE AMINOTRANSFERASE, MITOCHONDRIAL"/>
    <property type="match status" value="1"/>
</dbReference>
<dbReference type="OrthoDB" id="6752799at2759"/>
<dbReference type="InterPro" id="IPR015422">
    <property type="entry name" value="PyrdxlP-dep_Trfase_small"/>
</dbReference>
<accession>A0A0M8P0H7</accession>
<dbReference type="InterPro" id="IPR015421">
    <property type="entry name" value="PyrdxlP-dep_Trfase_major"/>
</dbReference>
<dbReference type="InterPro" id="IPR000796">
    <property type="entry name" value="Asp_trans"/>
</dbReference>
<dbReference type="EMBL" id="LHQQ01000284">
    <property type="protein sequence ID" value="KOS37930.1"/>
    <property type="molecule type" value="Genomic_DNA"/>
</dbReference>
<dbReference type="Gene3D" id="3.90.1150.10">
    <property type="entry name" value="Aspartate Aminotransferase, domain 1"/>
    <property type="match status" value="1"/>
</dbReference>
<proteinExistence type="inferred from homology"/>
<comment type="caution">
    <text evidence="8">The sequence shown here is derived from an EMBL/GenBank/DDBJ whole genome shotgun (WGS) entry which is preliminary data.</text>
</comment>
<evidence type="ECO:0000259" key="7">
    <source>
        <dbReference type="Pfam" id="PF00155"/>
    </source>
</evidence>
<dbReference type="GO" id="GO:0030170">
    <property type="term" value="F:pyridoxal phosphate binding"/>
    <property type="evidence" value="ECO:0007669"/>
    <property type="project" value="InterPro"/>
</dbReference>
<dbReference type="PANTHER" id="PTHR11879">
    <property type="entry name" value="ASPARTATE AMINOTRANSFERASE"/>
    <property type="match status" value="1"/>
</dbReference>
<keyword evidence="9" id="KW-1185">Reference proteome</keyword>
<comment type="subunit">
    <text evidence="3">Homodimer.</text>
</comment>
<evidence type="ECO:0000256" key="3">
    <source>
        <dbReference type="ARBA" id="ARBA00011738"/>
    </source>
</evidence>
<organism evidence="8 9">
    <name type="scientific">Penicillium nordicum</name>
    <dbReference type="NCBI Taxonomy" id="229535"/>
    <lineage>
        <taxon>Eukaryota</taxon>
        <taxon>Fungi</taxon>
        <taxon>Dikarya</taxon>
        <taxon>Ascomycota</taxon>
        <taxon>Pezizomycotina</taxon>
        <taxon>Eurotiomycetes</taxon>
        <taxon>Eurotiomycetidae</taxon>
        <taxon>Eurotiales</taxon>
        <taxon>Aspergillaceae</taxon>
        <taxon>Penicillium</taxon>
    </lineage>
</organism>
<dbReference type="GO" id="GO:0004069">
    <property type="term" value="F:L-aspartate:2-oxoglutarate aminotransferase activity"/>
    <property type="evidence" value="ECO:0007669"/>
    <property type="project" value="UniProtKB-EC"/>
</dbReference>
<reference evidence="8 9" key="1">
    <citation type="submission" date="2015-08" db="EMBL/GenBank/DDBJ databases">
        <title>Genome sequencing of Penicillium nordicum.</title>
        <authorList>
            <person name="Nguyen H.D."/>
            <person name="Seifert K.A."/>
        </authorList>
    </citation>
    <scope>NUCLEOTIDE SEQUENCE [LARGE SCALE GENOMIC DNA]</scope>
    <source>
        <strain evidence="8 9">DAOMC 185683</strain>
    </source>
</reference>
<evidence type="ECO:0000256" key="4">
    <source>
        <dbReference type="ARBA" id="ARBA00022576"/>
    </source>
</evidence>
<comment type="similarity">
    <text evidence="2">Belongs to the class-I pyridoxal-phosphate-dependent aminotransferase family.</text>
</comment>
<dbReference type="PRINTS" id="PR00799">
    <property type="entry name" value="TRANSAMINASE"/>
</dbReference>
<name>A0A0M8P0H7_9EURO</name>
<feature type="domain" description="Aminotransferase class I/classII large" evidence="7">
    <location>
        <begin position="3"/>
        <end position="195"/>
    </location>
</feature>
<evidence type="ECO:0000256" key="2">
    <source>
        <dbReference type="ARBA" id="ARBA00007441"/>
    </source>
</evidence>
<dbReference type="STRING" id="229535.A0A0M8P0H7"/>
<evidence type="ECO:0000256" key="6">
    <source>
        <dbReference type="ARBA" id="ARBA00022898"/>
    </source>
</evidence>
<dbReference type="InterPro" id="IPR004839">
    <property type="entry name" value="Aminotransferase_I/II_large"/>
</dbReference>
<evidence type="ECO:0000313" key="9">
    <source>
        <dbReference type="Proteomes" id="UP000037696"/>
    </source>
</evidence>
<keyword evidence="5" id="KW-0808">Transferase</keyword>
<gene>
    <name evidence="8" type="ORF">ACN38_g11264</name>
</gene>
<evidence type="ECO:0000256" key="1">
    <source>
        <dbReference type="ARBA" id="ARBA00001933"/>
    </source>
</evidence>
<evidence type="ECO:0000256" key="5">
    <source>
        <dbReference type="ARBA" id="ARBA00022679"/>
    </source>
</evidence>
<dbReference type="Pfam" id="PF00155">
    <property type="entry name" value="Aminotran_1_2"/>
    <property type="match status" value="1"/>
</dbReference>
<dbReference type="SUPFAM" id="SSF53383">
    <property type="entry name" value="PLP-dependent transferases"/>
    <property type="match status" value="1"/>
</dbReference>
<dbReference type="GO" id="GO:0006520">
    <property type="term" value="P:amino acid metabolic process"/>
    <property type="evidence" value="ECO:0007669"/>
    <property type="project" value="InterPro"/>
</dbReference>
<protein>
    <recommendedName>
        <fullName evidence="7">Aminotransferase class I/classII large domain-containing protein</fullName>
    </recommendedName>
</protein>
<dbReference type="Proteomes" id="UP000037696">
    <property type="component" value="Unassembled WGS sequence"/>
</dbReference>
<dbReference type="Gene3D" id="3.40.640.10">
    <property type="entry name" value="Type I PLP-dependent aspartate aminotransferase-like (Major domain)"/>
    <property type="match status" value="1"/>
</dbReference>
<comment type="cofactor">
    <cofactor evidence="1">
        <name>pyridoxal 5'-phosphate</name>
        <dbReference type="ChEBI" id="CHEBI:597326"/>
    </cofactor>
</comment>
<dbReference type="InterPro" id="IPR015424">
    <property type="entry name" value="PyrdxlP-dep_Trfase"/>
</dbReference>